<evidence type="ECO:0000256" key="3">
    <source>
        <dbReference type="ARBA" id="ARBA00022781"/>
    </source>
</evidence>
<sequence>MLNLDNILEKIKSDADIEAKSILDEANEKYDEILRKAKAEAEKEFDESVARAKRDAEEHYRRLVSMAQLDMRKEMLTAKQELIDRAFKEASDRLINMNKEDYMGLLFRLLLKSELTGNVWIMLSKRDREGIPDFVEKANEYLKLNNKQLTLKLSEESFDGDGGFILSSKGIEENYRIKTLIEEKREEIEPDVISILFE</sequence>
<evidence type="ECO:0000256" key="6">
    <source>
        <dbReference type="HAMAP-Rule" id="MF_00311"/>
    </source>
</evidence>
<dbReference type="InterPro" id="IPR038495">
    <property type="entry name" value="ATPase_E_C"/>
</dbReference>
<dbReference type="GO" id="GO:0042777">
    <property type="term" value="P:proton motive force-driven plasma membrane ATP synthesis"/>
    <property type="evidence" value="ECO:0007669"/>
    <property type="project" value="UniProtKB-UniRule"/>
</dbReference>
<dbReference type="Proteomes" id="UP000322976">
    <property type="component" value="Unassembled WGS sequence"/>
</dbReference>
<dbReference type="GO" id="GO:0005524">
    <property type="term" value="F:ATP binding"/>
    <property type="evidence" value="ECO:0007669"/>
    <property type="project" value="UniProtKB-UniRule"/>
</dbReference>
<dbReference type="AlphaFoldDB" id="A0A5D8QA38"/>
<dbReference type="InterPro" id="IPR028987">
    <property type="entry name" value="ATP_synth_B-like_membr_sf"/>
</dbReference>
<dbReference type="SUPFAM" id="SSF81573">
    <property type="entry name" value="F1F0 ATP synthase subunit B, membrane domain"/>
    <property type="match status" value="1"/>
</dbReference>
<dbReference type="GO" id="GO:0046961">
    <property type="term" value="F:proton-transporting ATPase activity, rotational mechanism"/>
    <property type="evidence" value="ECO:0007669"/>
    <property type="project" value="InterPro"/>
</dbReference>
<evidence type="ECO:0000256" key="1">
    <source>
        <dbReference type="ARBA" id="ARBA00005901"/>
    </source>
</evidence>
<name>A0A5D8QA38_9THEO</name>
<dbReference type="GO" id="GO:0046933">
    <property type="term" value="F:proton-transporting ATP synthase activity, rotational mechanism"/>
    <property type="evidence" value="ECO:0007669"/>
    <property type="project" value="UniProtKB-UniRule"/>
</dbReference>
<organism evidence="7 8">
    <name type="scientific">Calorimonas adulescens</name>
    <dbReference type="NCBI Taxonomy" id="2606906"/>
    <lineage>
        <taxon>Bacteria</taxon>
        <taxon>Bacillati</taxon>
        <taxon>Bacillota</taxon>
        <taxon>Clostridia</taxon>
        <taxon>Thermoanaerobacterales</taxon>
        <taxon>Thermoanaerobacteraceae</taxon>
        <taxon>Calorimonas</taxon>
    </lineage>
</organism>
<evidence type="ECO:0000313" key="8">
    <source>
        <dbReference type="Proteomes" id="UP000322976"/>
    </source>
</evidence>
<dbReference type="SUPFAM" id="SSF160527">
    <property type="entry name" value="V-type ATPase subunit E-like"/>
    <property type="match status" value="1"/>
</dbReference>
<evidence type="ECO:0000256" key="5">
    <source>
        <dbReference type="ARBA" id="ARBA00023310"/>
    </source>
</evidence>
<reference evidence="7 8" key="1">
    <citation type="submission" date="2019-08" db="EMBL/GenBank/DDBJ databases">
        <title>Calorimonas adulescens gen. nov., sp. nov., an anaerobic thermophilic bacterium from Sakhalin hot spring.</title>
        <authorList>
            <person name="Khomyakova M.A."/>
            <person name="Merkel A.Y."/>
            <person name="Novikov A."/>
            <person name="Bonch-Osmolovskaya E.A."/>
            <person name="Slobodkin A.I."/>
        </authorList>
    </citation>
    <scope>NUCLEOTIDE SEQUENCE [LARGE SCALE GENOMIC DNA]</scope>
    <source>
        <strain evidence="7 8">A05MB</strain>
    </source>
</reference>
<dbReference type="Gene3D" id="1.20.5.620">
    <property type="entry name" value="F1F0 ATP synthase subunit B, membrane domain"/>
    <property type="match status" value="1"/>
</dbReference>
<keyword evidence="5 6" id="KW-0066">ATP synthesis</keyword>
<proteinExistence type="inferred from homology"/>
<comment type="function">
    <text evidence="6">Produces ATP from ADP in the presence of a proton gradient across the membrane.</text>
</comment>
<dbReference type="GO" id="GO:0033178">
    <property type="term" value="C:proton-transporting two-sector ATPase complex, catalytic domain"/>
    <property type="evidence" value="ECO:0007669"/>
    <property type="project" value="InterPro"/>
</dbReference>
<keyword evidence="8" id="KW-1185">Reference proteome</keyword>
<dbReference type="Gene3D" id="3.30.2320.30">
    <property type="entry name" value="ATP synthase, E subunit, C-terminal"/>
    <property type="match status" value="1"/>
</dbReference>
<evidence type="ECO:0000256" key="4">
    <source>
        <dbReference type="ARBA" id="ARBA00023065"/>
    </source>
</evidence>
<dbReference type="Pfam" id="PF01991">
    <property type="entry name" value="vATP-synt_E"/>
    <property type="match status" value="1"/>
</dbReference>
<protein>
    <recommendedName>
        <fullName evidence="6">V-type proton ATPase subunit E</fullName>
    </recommendedName>
    <alternativeName>
        <fullName evidence="6">V-ATPase subunit E</fullName>
    </alternativeName>
</protein>
<dbReference type="RefSeq" id="WP_149545862.1">
    <property type="nucleotide sequence ID" value="NZ_VTPS01000016.1"/>
</dbReference>
<keyword evidence="3 6" id="KW-0375">Hydrogen ion transport</keyword>
<keyword evidence="2 6" id="KW-0813">Transport</keyword>
<dbReference type="EMBL" id="VTPS01000016">
    <property type="protein sequence ID" value="TZE81247.1"/>
    <property type="molecule type" value="Genomic_DNA"/>
</dbReference>
<evidence type="ECO:0000256" key="2">
    <source>
        <dbReference type="ARBA" id="ARBA00022448"/>
    </source>
</evidence>
<comment type="caution">
    <text evidence="7">The sequence shown here is derived from an EMBL/GenBank/DDBJ whole genome shotgun (WGS) entry which is preliminary data.</text>
</comment>
<gene>
    <name evidence="6" type="primary">atpE</name>
    <name evidence="7" type="ORF">FWJ32_10280</name>
</gene>
<accession>A0A5D8QA38</accession>
<evidence type="ECO:0000313" key="7">
    <source>
        <dbReference type="EMBL" id="TZE81247.1"/>
    </source>
</evidence>
<comment type="similarity">
    <text evidence="1 6">Belongs to the V-ATPase E subunit family.</text>
</comment>
<dbReference type="InterPro" id="IPR002842">
    <property type="entry name" value="ATPase_V1_Esu"/>
</dbReference>
<keyword evidence="4 6" id="KW-0406">Ion transport</keyword>
<dbReference type="HAMAP" id="MF_00311">
    <property type="entry name" value="ATP_synth_E_arch"/>
    <property type="match status" value="1"/>
</dbReference>